<dbReference type="AlphaFoldDB" id="A0A0F9FW17"/>
<comment type="caution">
    <text evidence="1">The sequence shown here is derived from an EMBL/GenBank/DDBJ whole genome shotgun (WGS) entry which is preliminary data.</text>
</comment>
<evidence type="ECO:0000313" key="1">
    <source>
        <dbReference type="EMBL" id="KKL61545.1"/>
    </source>
</evidence>
<reference evidence="1" key="1">
    <citation type="journal article" date="2015" name="Nature">
        <title>Complex archaea that bridge the gap between prokaryotes and eukaryotes.</title>
        <authorList>
            <person name="Spang A."/>
            <person name="Saw J.H."/>
            <person name="Jorgensen S.L."/>
            <person name="Zaremba-Niedzwiedzka K."/>
            <person name="Martijn J."/>
            <person name="Lind A.E."/>
            <person name="van Eijk R."/>
            <person name="Schleper C."/>
            <person name="Guy L."/>
            <person name="Ettema T.J."/>
        </authorList>
    </citation>
    <scope>NUCLEOTIDE SEQUENCE</scope>
</reference>
<gene>
    <name evidence="1" type="ORF">LCGC14_2194170</name>
</gene>
<name>A0A0F9FW17_9ZZZZ</name>
<sequence>MRHIWHDPQGRPRLTYFDAREDLPHPYNLGMPGVKTVPPGFGEVSGKLVIVNNPMNQAPWRIVRPPPPPEMMDDGFLELFGPPPESEDFRGAEIPSLAFRKARILYEQDRRHFKSSGPPEWATPANIFNSNTVFADWNMVEPLY</sequence>
<accession>A0A0F9FW17</accession>
<dbReference type="EMBL" id="LAZR01028785">
    <property type="protein sequence ID" value="KKL61545.1"/>
    <property type="molecule type" value="Genomic_DNA"/>
</dbReference>
<feature type="non-terminal residue" evidence="1">
    <location>
        <position position="144"/>
    </location>
</feature>
<protein>
    <submittedName>
        <fullName evidence="1">Uncharacterized protein</fullName>
    </submittedName>
</protein>
<proteinExistence type="predicted"/>
<organism evidence="1">
    <name type="scientific">marine sediment metagenome</name>
    <dbReference type="NCBI Taxonomy" id="412755"/>
    <lineage>
        <taxon>unclassified sequences</taxon>
        <taxon>metagenomes</taxon>
        <taxon>ecological metagenomes</taxon>
    </lineage>
</organism>